<organism evidence="1 2">
    <name type="scientific">Meloidogyne incognita</name>
    <name type="common">Southern root-knot nematode worm</name>
    <name type="synonym">Oxyuris incognita</name>
    <dbReference type="NCBI Taxonomy" id="6306"/>
    <lineage>
        <taxon>Eukaryota</taxon>
        <taxon>Metazoa</taxon>
        <taxon>Ecdysozoa</taxon>
        <taxon>Nematoda</taxon>
        <taxon>Chromadorea</taxon>
        <taxon>Rhabditida</taxon>
        <taxon>Tylenchina</taxon>
        <taxon>Tylenchomorpha</taxon>
        <taxon>Tylenchoidea</taxon>
        <taxon>Meloidogynidae</taxon>
        <taxon>Meloidogyninae</taxon>
        <taxon>Meloidogyne</taxon>
        <taxon>Meloidogyne incognita group</taxon>
    </lineage>
</organism>
<evidence type="ECO:0000313" key="1">
    <source>
        <dbReference type="Proteomes" id="UP000887563"/>
    </source>
</evidence>
<protein>
    <submittedName>
        <fullName evidence="2">Candidate secreted effector</fullName>
    </submittedName>
</protein>
<dbReference type="WBParaSite" id="Minc3s00179g06896">
    <property type="protein sequence ID" value="Minc3s00179g06896"/>
    <property type="gene ID" value="Minc3s00179g06896"/>
</dbReference>
<proteinExistence type="predicted"/>
<reference evidence="2" key="1">
    <citation type="submission" date="2022-11" db="UniProtKB">
        <authorList>
            <consortium name="WormBaseParasite"/>
        </authorList>
    </citation>
    <scope>IDENTIFICATION</scope>
</reference>
<accession>A0A914KYQ0</accession>
<keyword evidence="1" id="KW-1185">Reference proteome</keyword>
<sequence>MDKKIQKIDSEYKNEIDEMKQNFQQLIDKNDGCFKQKDGKINSFEEEIFEEEIFEEEMVRLFSYIPFAFLSGIEPTLSDRAQIPLSPPFQIEPNP</sequence>
<name>A0A914KYQ0_MELIC</name>
<dbReference type="Proteomes" id="UP000887563">
    <property type="component" value="Unplaced"/>
</dbReference>
<dbReference type="AlphaFoldDB" id="A0A914KYQ0"/>
<evidence type="ECO:0000313" key="2">
    <source>
        <dbReference type="WBParaSite" id="Minc3s00179g06896"/>
    </source>
</evidence>